<accession>A0ABV6RKX8</accession>
<dbReference type="RefSeq" id="WP_386666384.1">
    <property type="nucleotide sequence ID" value="NZ_JBHLTG010000001.1"/>
</dbReference>
<dbReference type="Proteomes" id="UP001589896">
    <property type="component" value="Unassembled WGS sequence"/>
</dbReference>
<evidence type="ECO:0000256" key="1">
    <source>
        <dbReference type="ARBA" id="ARBA00006484"/>
    </source>
</evidence>
<dbReference type="PRINTS" id="PR00080">
    <property type="entry name" value="SDRFAMILY"/>
</dbReference>
<dbReference type="PROSITE" id="PS00061">
    <property type="entry name" value="ADH_SHORT"/>
    <property type="match status" value="1"/>
</dbReference>
<protein>
    <submittedName>
        <fullName evidence="5">SDR family NAD(P)-dependent oxidoreductase</fullName>
    </submittedName>
</protein>
<evidence type="ECO:0000256" key="3">
    <source>
        <dbReference type="RuleBase" id="RU000363"/>
    </source>
</evidence>
<organism evidence="5 6">
    <name type="scientific">Lysobacter korlensis</name>
    <dbReference type="NCBI Taxonomy" id="553636"/>
    <lineage>
        <taxon>Bacteria</taxon>
        <taxon>Pseudomonadati</taxon>
        <taxon>Pseudomonadota</taxon>
        <taxon>Gammaproteobacteria</taxon>
        <taxon>Lysobacterales</taxon>
        <taxon>Lysobacteraceae</taxon>
        <taxon>Lysobacter</taxon>
    </lineage>
</organism>
<sequence length="298" mass="32091">MKGQTVVITGASSGFGRGIALELARRGANLVLAARREDLLDALAEQCGNAMAVHTDVSNPDDVEKLARAAVARFNRIDVWINNAGVAALGRFDEIPLEDHLQVLQTNLAGTLAGSHVALGRFRSQRFGTLINMASMLGHTPAPYFSSYCASKYGIVGLCASLRQELRAHREDGIHVCAILPMAADTTFYEHAANYTGHTLQPYPITDAQEVVGAVIRTIESPRDEVNVGLPAQAASLGQQLAPWLTEAVTGEVTHRIQMEDAPPAPVTRGNLHAPMAMGRSVEGNVRARMSQERSQRH</sequence>
<reference evidence="5 6" key="1">
    <citation type="submission" date="2024-09" db="EMBL/GenBank/DDBJ databases">
        <authorList>
            <person name="Sun Q."/>
            <person name="Mori K."/>
        </authorList>
    </citation>
    <scope>NUCLEOTIDE SEQUENCE [LARGE SCALE GENOMIC DNA]</scope>
    <source>
        <strain evidence="5 6">KCTC 23076</strain>
    </source>
</reference>
<keyword evidence="6" id="KW-1185">Reference proteome</keyword>
<dbReference type="PRINTS" id="PR00081">
    <property type="entry name" value="GDHRDH"/>
</dbReference>
<dbReference type="Pfam" id="PF00106">
    <property type="entry name" value="adh_short"/>
    <property type="match status" value="1"/>
</dbReference>
<dbReference type="InterPro" id="IPR036291">
    <property type="entry name" value="NAD(P)-bd_dom_sf"/>
</dbReference>
<evidence type="ECO:0000313" key="5">
    <source>
        <dbReference type="EMBL" id="MFC0677627.1"/>
    </source>
</evidence>
<evidence type="ECO:0000313" key="6">
    <source>
        <dbReference type="Proteomes" id="UP001589896"/>
    </source>
</evidence>
<dbReference type="Gene3D" id="3.40.50.720">
    <property type="entry name" value="NAD(P)-binding Rossmann-like Domain"/>
    <property type="match status" value="1"/>
</dbReference>
<dbReference type="PANTHER" id="PTHR44196:SF1">
    <property type="entry name" value="DEHYDROGENASE_REDUCTASE SDR FAMILY MEMBER 7B"/>
    <property type="match status" value="1"/>
</dbReference>
<keyword evidence="2" id="KW-0560">Oxidoreductase</keyword>
<proteinExistence type="inferred from homology"/>
<dbReference type="SMART" id="SM00822">
    <property type="entry name" value="PKS_KR"/>
    <property type="match status" value="1"/>
</dbReference>
<comment type="similarity">
    <text evidence="1 3">Belongs to the short-chain dehydrogenases/reductases (SDR) family.</text>
</comment>
<dbReference type="InterPro" id="IPR057326">
    <property type="entry name" value="KR_dom"/>
</dbReference>
<evidence type="ECO:0000259" key="4">
    <source>
        <dbReference type="SMART" id="SM00822"/>
    </source>
</evidence>
<dbReference type="SUPFAM" id="SSF51735">
    <property type="entry name" value="NAD(P)-binding Rossmann-fold domains"/>
    <property type="match status" value="1"/>
</dbReference>
<gene>
    <name evidence="5" type="ORF">ACFFGH_07195</name>
</gene>
<name>A0ABV6RKX8_9GAMM</name>
<feature type="domain" description="Ketoreductase" evidence="4">
    <location>
        <begin position="4"/>
        <end position="185"/>
    </location>
</feature>
<comment type="caution">
    <text evidence="5">The sequence shown here is derived from an EMBL/GenBank/DDBJ whole genome shotgun (WGS) entry which is preliminary data.</text>
</comment>
<dbReference type="PANTHER" id="PTHR44196">
    <property type="entry name" value="DEHYDROGENASE/REDUCTASE SDR FAMILY MEMBER 7B"/>
    <property type="match status" value="1"/>
</dbReference>
<dbReference type="EMBL" id="JBHLTG010000001">
    <property type="protein sequence ID" value="MFC0677627.1"/>
    <property type="molecule type" value="Genomic_DNA"/>
</dbReference>
<evidence type="ECO:0000256" key="2">
    <source>
        <dbReference type="ARBA" id="ARBA00023002"/>
    </source>
</evidence>
<dbReference type="InterPro" id="IPR002347">
    <property type="entry name" value="SDR_fam"/>
</dbReference>
<dbReference type="InterPro" id="IPR020904">
    <property type="entry name" value="Sc_DH/Rdtase_CS"/>
</dbReference>